<keyword evidence="3" id="KW-1185">Reference proteome</keyword>
<keyword evidence="1" id="KW-1133">Transmembrane helix</keyword>
<evidence type="ECO:0000256" key="1">
    <source>
        <dbReference type="SAM" id="Phobius"/>
    </source>
</evidence>
<dbReference type="EMBL" id="QBKR01000005">
    <property type="protein sequence ID" value="PTX62542.1"/>
    <property type="molecule type" value="Genomic_DNA"/>
</dbReference>
<comment type="caution">
    <text evidence="2">The sequence shown here is derived from an EMBL/GenBank/DDBJ whole genome shotgun (WGS) entry which is preliminary data.</text>
</comment>
<proteinExistence type="predicted"/>
<protein>
    <submittedName>
        <fullName evidence="2">Uncharacterized protein</fullName>
    </submittedName>
</protein>
<evidence type="ECO:0000313" key="3">
    <source>
        <dbReference type="Proteomes" id="UP000244240"/>
    </source>
</evidence>
<dbReference type="AlphaFoldDB" id="A0A2T6C2I8"/>
<keyword evidence="1" id="KW-0472">Membrane</keyword>
<sequence>MALQNRQAKDSAPLDCARGLINGSVISLFLWVMLYLLVRWI</sequence>
<dbReference type="Proteomes" id="UP000244240">
    <property type="component" value="Unassembled WGS sequence"/>
</dbReference>
<evidence type="ECO:0000313" key="2">
    <source>
        <dbReference type="EMBL" id="PTX62542.1"/>
    </source>
</evidence>
<keyword evidence="1" id="KW-0812">Transmembrane</keyword>
<reference evidence="2 3" key="1">
    <citation type="submission" date="2018-04" db="EMBL/GenBank/DDBJ databases">
        <title>Genomic Encyclopedia of Archaeal and Bacterial Type Strains, Phase II (KMG-II): from individual species to whole genera.</title>
        <authorList>
            <person name="Goeker M."/>
        </authorList>
    </citation>
    <scope>NUCLEOTIDE SEQUENCE [LARGE SCALE GENOMIC DNA]</scope>
    <source>
        <strain evidence="2 3">DSM 45787</strain>
    </source>
</reference>
<gene>
    <name evidence="2" type="ORF">C8P63_105137</name>
</gene>
<organism evidence="2 3">
    <name type="scientific">Melghirimyces profundicolus</name>
    <dbReference type="NCBI Taxonomy" id="1242148"/>
    <lineage>
        <taxon>Bacteria</taxon>
        <taxon>Bacillati</taxon>
        <taxon>Bacillota</taxon>
        <taxon>Bacilli</taxon>
        <taxon>Bacillales</taxon>
        <taxon>Thermoactinomycetaceae</taxon>
        <taxon>Melghirimyces</taxon>
    </lineage>
</organism>
<accession>A0A2T6C2I8</accession>
<dbReference type="RefSeq" id="WP_281258684.1">
    <property type="nucleotide sequence ID" value="NZ_QBKR01000005.1"/>
</dbReference>
<name>A0A2T6C2I8_9BACL</name>
<feature type="transmembrane region" description="Helical" evidence="1">
    <location>
        <begin position="20"/>
        <end position="38"/>
    </location>
</feature>